<dbReference type="InterPro" id="IPR002541">
    <property type="entry name" value="Cyt_c_assembly"/>
</dbReference>
<feature type="domain" description="Cytochrome c assembly protein" evidence="4">
    <location>
        <begin position="104"/>
        <end position="282"/>
    </location>
</feature>
<dbReference type="PANTHER" id="PTHR43653:SF1">
    <property type="entry name" value="CYTOCHROME C-TYPE BIOGENESIS PROTEIN CCMF"/>
    <property type="match status" value="1"/>
</dbReference>
<dbReference type="STRING" id="1134435.AC731_017200"/>
<evidence type="ECO:0000313" key="5">
    <source>
        <dbReference type="EMBL" id="AMO38528.1"/>
    </source>
</evidence>
<organism evidence="5 6">
    <name type="scientific">Thauera humireducens</name>
    <dbReference type="NCBI Taxonomy" id="1134435"/>
    <lineage>
        <taxon>Bacteria</taxon>
        <taxon>Pseudomonadati</taxon>
        <taxon>Pseudomonadota</taxon>
        <taxon>Betaproteobacteria</taxon>
        <taxon>Rhodocyclales</taxon>
        <taxon>Zoogloeaceae</taxon>
        <taxon>Thauera</taxon>
    </lineage>
</organism>
<dbReference type="PANTHER" id="PTHR43653">
    <property type="entry name" value="CYTOCHROME C ASSEMBLY PROTEIN-RELATED"/>
    <property type="match status" value="1"/>
</dbReference>
<keyword evidence="6" id="KW-1185">Reference proteome</keyword>
<feature type="transmembrane region" description="Helical" evidence="3">
    <location>
        <begin position="274"/>
        <end position="292"/>
    </location>
</feature>
<feature type="transmembrane region" description="Helical" evidence="3">
    <location>
        <begin position="695"/>
        <end position="718"/>
    </location>
</feature>
<reference evidence="6" key="1">
    <citation type="submission" date="2016-03" db="EMBL/GenBank/DDBJ databases">
        <authorList>
            <person name="Ma C."/>
            <person name="Zhou S."/>
            <person name="Yang G."/>
        </authorList>
    </citation>
    <scope>NUCLEOTIDE SEQUENCE [LARGE SCALE GENOMIC DNA]</scope>
    <source>
        <strain evidence="6">SgZ-1</strain>
    </source>
</reference>
<accession>A0A127K974</accession>
<feature type="transmembrane region" description="Helical" evidence="3">
    <location>
        <begin position="457"/>
        <end position="479"/>
    </location>
</feature>
<dbReference type="GO" id="GO:0015232">
    <property type="term" value="F:heme transmembrane transporter activity"/>
    <property type="evidence" value="ECO:0007669"/>
    <property type="project" value="InterPro"/>
</dbReference>
<dbReference type="GO" id="GO:0017004">
    <property type="term" value="P:cytochrome complex assembly"/>
    <property type="evidence" value="ECO:0007669"/>
    <property type="project" value="UniProtKB-KW"/>
</dbReference>
<comment type="similarity">
    <text evidence="1">Belongs to the CcmF/CycK/Ccl1/NrfE/CcsA family.</text>
</comment>
<proteinExistence type="inferred from homology"/>
<feature type="transmembrane region" description="Helical" evidence="3">
    <location>
        <begin position="423"/>
        <end position="445"/>
    </location>
</feature>
<protein>
    <submittedName>
        <fullName evidence="5">Cytochrome C biogenesis protein CcmF</fullName>
    </submittedName>
</protein>
<evidence type="ECO:0000313" key="6">
    <source>
        <dbReference type="Proteomes" id="UP000036902"/>
    </source>
</evidence>
<dbReference type="EMBL" id="CP014646">
    <property type="protein sequence ID" value="AMO38528.1"/>
    <property type="molecule type" value="Genomic_DNA"/>
</dbReference>
<keyword evidence="3" id="KW-0812">Transmembrane</keyword>
<gene>
    <name evidence="5" type="ORF">AC731_017200</name>
</gene>
<feature type="transmembrane region" description="Helical" evidence="3">
    <location>
        <begin position="524"/>
        <end position="546"/>
    </location>
</feature>
<feature type="transmembrane region" description="Helical" evidence="3">
    <location>
        <begin position="12"/>
        <end position="36"/>
    </location>
</feature>
<feature type="transmembrane region" description="Helical" evidence="3">
    <location>
        <begin position="171"/>
        <end position="193"/>
    </location>
</feature>
<feature type="transmembrane region" description="Helical" evidence="3">
    <location>
        <begin position="312"/>
        <end position="335"/>
    </location>
</feature>
<keyword evidence="3" id="KW-1133">Transmembrane helix</keyword>
<feature type="transmembrane region" description="Helical" evidence="3">
    <location>
        <begin position="214"/>
        <end position="230"/>
    </location>
</feature>
<dbReference type="GO" id="GO:0020037">
    <property type="term" value="F:heme binding"/>
    <property type="evidence" value="ECO:0007669"/>
    <property type="project" value="InterPro"/>
</dbReference>
<feature type="transmembrane region" description="Helical" evidence="3">
    <location>
        <begin position="246"/>
        <end position="267"/>
    </location>
</feature>
<keyword evidence="3" id="KW-0472">Membrane</keyword>
<evidence type="ECO:0000256" key="1">
    <source>
        <dbReference type="ARBA" id="ARBA00009186"/>
    </source>
</evidence>
<feature type="transmembrane region" description="Helical" evidence="3">
    <location>
        <begin position="356"/>
        <end position="379"/>
    </location>
</feature>
<feature type="transmembrane region" description="Helical" evidence="3">
    <location>
        <begin position="126"/>
        <end position="144"/>
    </location>
</feature>
<name>A0A127K974_9RHOO</name>
<dbReference type="Pfam" id="PF01578">
    <property type="entry name" value="Cytochrom_C_asm"/>
    <property type="match status" value="1"/>
</dbReference>
<keyword evidence="2" id="KW-0201">Cytochrome c-type biogenesis</keyword>
<dbReference type="KEGG" id="thu:AC731_017200"/>
<evidence type="ECO:0000259" key="4">
    <source>
        <dbReference type="Pfam" id="PF01578"/>
    </source>
</evidence>
<dbReference type="GO" id="GO:0016020">
    <property type="term" value="C:membrane"/>
    <property type="evidence" value="ECO:0007669"/>
    <property type="project" value="InterPro"/>
</dbReference>
<sequence>MGALSRGAPMGAAVVLVALWPAFGPLLLAVAVGLALHAALRPTGRVPALALAAKLAWACVVALAWHFGADRFELRYVWLYSSAELPLHLKVANLWGGDEGTTLMLAACCLGLAARRAGVGADPARFSLSAAIAAWLGLTALWLAPFATTPAEWLAQSPSQGMNAHLMKPWMLFHAPLVLAAYAWTLALAAPALDALRGVSARWSALAQEHARRAWLVLTAGIGFGMLWAFEDAMYGQVWHWDPVQTAVFCLWCLLGAHLHGVAGWGVGRPHWRAMPWAGVLAAAAVPLAMAVTRNPVLASSHRYVGADSWMAHLALGAALLLIATGCAVAGRGAGRATRNDVDRRARFMGLRAPSGLWLAQLCFLGAAAVAAVQLLSAFGAGVLQLPRPEAYKPFLAMLSNLTTGSELAALRAAFEQWDVDGYVLAAHLLLPLAGFGLVGGWYFFRRISVVAGRLSLLLAVVAIGGNAAWGGVVTRSYAGEGILSQQIVAVLPWLDASLIGGAYLALGGIAWAAHVLRRQGRKAVASVVPLAAIHAGVALALWGGLLATALNSYTQHEIAFDGGPSAWATDRHGYALRLAEIRVGAANDGAVGAQSVVQALTTIEVRGPDGERLDGQTLYRDARAPSERFDGPLRQVCELLDYRYARHVGTPGYLLQPLIDQGWARSVQFWVSPAAVVGALDGSGGGPAIVVVKVFPFMSLLWIGLLLLLFGSAWLALSGARGVRRGRRGATS</sequence>
<dbReference type="AlphaFoldDB" id="A0A127K974"/>
<feature type="transmembrane region" description="Helical" evidence="3">
    <location>
        <begin position="499"/>
        <end position="517"/>
    </location>
</feature>
<dbReference type="PRINTS" id="PR01410">
    <property type="entry name" value="CCBIOGENESIS"/>
</dbReference>
<evidence type="ECO:0000256" key="3">
    <source>
        <dbReference type="SAM" id="Phobius"/>
    </source>
</evidence>
<dbReference type="InterPro" id="IPR003567">
    <property type="entry name" value="Cyt_c_biogenesis"/>
</dbReference>
<evidence type="ECO:0000256" key="2">
    <source>
        <dbReference type="ARBA" id="ARBA00022748"/>
    </source>
</evidence>
<dbReference type="Proteomes" id="UP000036902">
    <property type="component" value="Chromosome"/>
</dbReference>
<feature type="transmembrane region" description="Helical" evidence="3">
    <location>
        <begin position="48"/>
        <end position="68"/>
    </location>
</feature>